<name>A0A926VK41_9CYAN</name>
<dbReference type="SUPFAM" id="SSF53271">
    <property type="entry name" value="PRTase-like"/>
    <property type="match status" value="1"/>
</dbReference>
<reference evidence="2" key="1">
    <citation type="journal article" date="2015" name="ISME J.">
        <title>Draft Genome Sequence of Streptomyces incarnatus NRRL8089, which Produces the Nucleoside Antibiotic Sinefungin.</title>
        <authorList>
            <person name="Oshima K."/>
            <person name="Hattori M."/>
            <person name="Shimizu H."/>
            <person name="Fukuda K."/>
            <person name="Nemoto M."/>
            <person name="Inagaki K."/>
            <person name="Tamura T."/>
        </authorList>
    </citation>
    <scope>NUCLEOTIDE SEQUENCE</scope>
    <source>
        <strain evidence="2">FACHB-1375</strain>
    </source>
</reference>
<dbReference type="PANTHER" id="PTHR47505:SF1">
    <property type="entry name" value="DNA UTILIZATION PROTEIN YHGH"/>
    <property type="match status" value="1"/>
</dbReference>
<dbReference type="AlphaFoldDB" id="A0A926VK41"/>
<organism evidence="2 3">
    <name type="scientific">Aerosakkonema funiforme FACHB-1375</name>
    <dbReference type="NCBI Taxonomy" id="2949571"/>
    <lineage>
        <taxon>Bacteria</taxon>
        <taxon>Bacillati</taxon>
        <taxon>Cyanobacteriota</taxon>
        <taxon>Cyanophyceae</taxon>
        <taxon>Oscillatoriophycideae</taxon>
        <taxon>Aerosakkonematales</taxon>
        <taxon>Aerosakkonemataceae</taxon>
        <taxon>Aerosakkonema</taxon>
    </lineage>
</organism>
<sequence length="234" mass="26154">MSNWTAKVKGLLNLFLQSTCPICERRTPKQFCQDCQRQLERCQMSKPDKFWQGELPIFAWGVYGGALKRALKVLKYEKKPEIAEPLGHWLGEAWQKSGLAGSTKLTVVPIPLHANKQRQRGYNQAELLAESFCEVAGLPIERYGLERVRDTKPQFGLSAVERKENVAGAFELGKGFSQRRPASAILLLDDIYTTGDTARSAAHTLHQHGIRIYGIAAIATPGPTNSFDRTKLET</sequence>
<evidence type="ECO:0000313" key="3">
    <source>
        <dbReference type="Proteomes" id="UP000641646"/>
    </source>
</evidence>
<protein>
    <submittedName>
        <fullName evidence="2">ComF family protein</fullName>
    </submittedName>
</protein>
<dbReference type="CDD" id="cd06223">
    <property type="entry name" value="PRTases_typeI"/>
    <property type="match status" value="1"/>
</dbReference>
<accession>A0A926VK41</accession>
<dbReference type="InterPro" id="IPR029057">
    <property type="entry name" value="PRTase-like"/>
</dbReference>
<dbReference type="Proteomes" id="UP000641646">
    <property type="component" value="Unassembled WGS sequence"/>
</dbReference>
<dbReference type="Gene3D" id="3.40.50.2020">
    <property type="match status" value="1"/>
</dbReference>
<dbReference type="EMBL" id="JACJPW010000110">
    <property type="protein sequence ID" value="MBD2185173.1"/>
    <property type="molecule type" value="Genomic_DNA"/>
</dbReference>
<evidence type="ECO:0000256" key="1">
    <source>
        <dbReference type="ARBA" id="ARBA00008007"/>
    </source>
</evidence>
<dbReference type="PANTHER" id="PTHR47505">
    <property type="entry name" value="DNA UTILIZATION PROTEIN YHGH"/>
    <property type="match status" value="1"/>
</dbReference>
<evidence type="ECO:0000313" key="2">
    <source>
        <dbReference type="EMBL" id="MBD2185173.1"/>
    </source>
</evidence>
<dbReference type="InterPro" id="IPR000836">
    <property type="entry name" value="PRTase_dom"/>
</dbReference>
<dbReference type="RefSeq" id="WP_190473020.1">
    <property type="nucleotide sequence ID" value="NZ_JACJPW010000110.1"/>
</dbReference>
<reference evidence="2" key="2">
    <citation type="submission" date="2020-08" db="EMBL/GenBank/DDBJ databases">
        <authorList>
            <person name="Chen M."/>
            <person name="Teng W."/>
            <person name="Zhao L."/>
            <person name="Hu C."/>
            <person name="Zhou Y."/>
            <person name="Han B."/>
            <person name="Song L."/>
            <person name="Shu W."/>
        </authorList>
    </citation>
    <scope>NUCLEOTIDE SEQUENCE</scope>
    <source>
        <strain evidence="2">FACHB-1375</strain>
    </source>
</reference>
<comment type="similarity">
    <text evidence="1">Belongs to the ComF/GntX family.</text>
</comment>
<comment type="caution">
    <text evidence="2">The sequence shown here is derived from an EMBL/GenBank/DDBJ whole genome shotgun (WGS) entry which is preliminary data.</text>
</comment>
<gene>
    <name evidence="2" type="ORF">H6G03_29560</name>
</gene>
<keyword evidence="3" id="KW-1185">Reference proteome</keyword>
<proteinExistence type="inferred from homology"/>
<dbReference type="InterPro" id="IPR051910">
    <property type="entry name" value="ComF/GntX_DNA_util-trans"/>
</dbReference>